<accession>A0AA35SVU1</accession>
<dbReference type="Proteomes" id="UP001174909">
    <property type="component" value="Unassembled WGS sequence"/>
</dbReference>
<evidence type="ECO:0000313" key="2">
    <source>
        <dbReference type="EMBL" id="CAI8035691.1"/>
    </source>
</evidence>
<gene>
    <name evidence="2" type="ORF">GBAR_LOCUS19995</name>
</gene>
<feature type="compositionally biased region" description="Polar residues" evidence="1">
    <location>
        <begin position="8"/>
        <end position="40"/>
    </location>
</feature>
<evidence type="ECO:0000256" key="1">
    <source>
        <dbReference type="SAM" id="MobiDB-lite"/>
    </source>
</evidence>
<name>A0AA35SVU1_GEOBA</name>
<dbReference type="AlphaFoldDB" id="A0AA35SVU1"/>
<proteinExistence type="predicted"/>
<evidence type="ECO:0000313" key="3">
    <source>
        <dbReference type="Proteomes" id="UP001174909"/>
    </source>
</evidence>
<comment type="caution">
    <text evidence="2">The sequence shown here is derived from an EMBL/GenBank/DDBJ whole genome shotgun (WGS) entry which is preliminary data.</text>
</comment>
<feature type="region of interest" description="Disordered" evidence="1">
    <location>
        <begin position="1"/>
        <end position="40"/>
    </location>
</feature>
<protein>
    <submittedName>
        <fullName evidence="2">Uncharacterized protein</fullName>
    </submittedName>
</protein>
<keyword evidence="3" id="KW-1185">Reference proteome</keyword>
<reference evidence="2" key="1">
    <citation type="submission" date="2023-03" db="EMBL/GenBank/DDBJ databases">
        <authorList>
            <person name="Steffen K."/>
            <person name="Cardenas P."/>
        </authorList>
    </citation>
    <scope>NUCLEOTIDE SEQUENCE</scope>
</reference>
<dbReference type="EMBL" id="CASHTH010002823">
    <property type="protein sequence ID" value="CAI8035691.1"/>
    <property type="molecule type" value="Genomic_DNA"/>
</dbReference>
<sequence>MYGFSPTPRYSETPLLTSTEECLSTPTTSPGQPNSAGGSTGTFSLLITLLIAGGTV</sequence>
<organism evidence="2 3">
    <name type="scientific">Geodia barretti</name>
    <name type="common">Barrett's horny sponge</name>
    <dbReference type="NCBI Taxonomy" id="519541"/>
    <lineage>
        <taxon>Eukaryota</taxon>
        <taxon>Metazoa</taxon>
        <taxon>Porifera</taxon>
        <taxon>Demospongiae</taxon>
        <taxon>Heteroscleromorpha</taxon>
        <taxon>Tetractinellida</taxon>
        <taxon>Astrophorina</taxon>
        <taxon>Geodiidae</taxon>
        <taxon>Geodia</taxon>
    </lineage>
</organism>